<name>A0A9P5V660_9FUNG</name>
<organism evidence="1 2">
    <name type="scientific">Linnemannia schmuckeri</name>
    <dbReference type="NCBI Taxonomy" id="64567"/>
    <lineage>
        <taxon>Eukaryota</taxon>
        <taxon>Fungi</taxon>
        <taxon>Fungi incertae sedis</taxon>
        <taxon>Mucoromycota</taxon>
        <taxon>Mortierellomycotina</taxon>
        <taxon>Mortierellomycetes</taxon>
        <taxon>Mortierellales</taxon>
        <taxon>Mortierellaceae</taxon>
        <taxon>Linnemannia</taxon>
    </lineage>
</organism>
<comment type="caution">
    <text evidence="1">The sequence shown here is derived from an EMBL/GenBank/DDBJ whole genome shotgun (WGS) entry which is preliminary data.</text>
</comment>
<dbReference type="AlphaFoldDB" id="A0A9P5V660"/>
<dbReference type="OrthoDB" id="2110229at2759"/>
<dbReference type="EMBL" id="JAAAUQ010001604">
    <property type="protein sequence ID" value="KAF9137020.1"/>
    <property type="molecule type" value="Genomic_DNA"/>
</dbReference>
<keyword evidence="2" id="KW-1185">Reference proteome</keyword>
<evidence type="ECO:0000313" key="2">
    <source>
        <dbReference type="Proteomes" id="UP000748756"/>
    </source>
</evidence>
<sequence length="182" mass="20295">MVGFFNTPAPPTHSTTVPAILEYIDAWHTRLHTLSTTAQDQPAPTADTRTVINGCYKPKPDLLLIGLTPSPHLIHFLQNLSKAFPDLGLRLKLINHLSLCYWDDDNVDSTVPEILLAQRVELTNQATRLAQEMIPMVNIPAGTTVENEGWDVVIYSIEGRSKASGLPYPLQEIKRWTLPSFV</sequence>
<gene>
    <name evidence="1" type="ORF">BG015_002911</name>
</gene>
<dbReference type="Proteomes" id="UP000748756">
    <property type="component" value="Unassembled WGS sequence"/>
</dbReference>
<evidence type="ECO:0000313" key="1">
    <source>
        <dbReference type="EMBL" id="KAF9137020.1"/>
    </source>
</evidence>
<reference evidence="1" key="1">
    <citation type="journal article" date="2020" name="Fungal Divers.">
        <title>Resolving the Mortierellaceae phylogeny through synthesis of multi-gene phylogenetics and phylogenomics.</title>
        <authorList>
            <person name="Vandepol N."/>
            <person name="Liber J."/>
            <person name="Desiro A."/>
            <person name="Na H."/>
            <person name="Kennedy M."/>
            <person name="Barry K."/>
            <person name="Grigoriev I.V."/>
            <person name="Miller A.N."/>
            <person name="O'Donnell K."/>
            <person name="Stajich J.E."/>
            <person name="Bonito G."/>
        </authorList>
    </citation>
    <scope>NUCLEOTIDE SEQUENCE</scope>
    <source>
        <strain evidence="1">NRRL 6426</strain>
    </source>
</reference>
<protein>
    <submittedName>
        <fullName evidence="1">Uncharacterized protein</fullName>
    </submittedName>
</protein>
<proteinExistence type="predicted"/>
<accession>A0A9P5V660</accession>